<evidence type="ECO:0000256" key="2">
    <source>
        <dbReference type="ARBA" id="ARBA00006175"/>
    </source>
</evidence>
<feature type="region of interest" description="Disordered" evidence="9">
    <location>
        <begin position="1"/>
        <end position="52"/>
    </location>
</feature>
<dbReference type="PANTHER" id="PTHR43829:SF24">
    <property type="entry name" value="MIP AQUAPORIN (EUROFUNG)"/>
    <property type="match status" value="1"/>
</dbReference>
<dbReference type="InterPro" id="IPR050363">
    <property type="entry name" value="MIP/Aquaporin"/>
</dbReference>
<dbReference type="SUPFAM" id="SSF81338">
    <property type="entry name" value="Aquaporin-like"/>
    <property type="match status" value="1"/>
</dbReference>
<keyword evidence="3 8" id="KW-0813">Transport</keyword>
<feature type="transmembrane region" description="Helical" evidence="10">
    <location>
        <begin position="311"/>
        <end position="329"/>
    </location>
</feature>
<evidence type="ECO:0000313" key="11">
    <source>
        <dbReference type="EMBL" id="KAJ5180252.1"/>
    </source>
</evidence>
<evidence type="ECO:0000256" key="3">
    <source>
        <dbReference type="ARBA" id="ARBA00022448"/>
    </source>
</evidence>
<reference evidence="11" key="1">
    <citation type="submission" date="2022-11" db="EMBL/GenBank/DDBJ databases">
        <authorList>
            <person name="Petersen C."/>
        </authorList>
    </citation>
    <scope>NUCLEOTIDE SEQUENCE</scope>
    <source>
        <strain evidence="11">IBT 21917</strain>
    </source>
</reference>
<feature type="transmembrane region" description="Helical" evidence="10">
    <location>
        <begin position="279"/>
        <end position="299"/>
    </location>
</feature>
<evidence type="ECO:0000256" key="9">
    <source>
        <dbReference type="SAM" id="MobiDB-lite"/>
    </source>
</evidence>
<dbReference type="OrthoDB" id="3222at2759"/>
<feature type="compositionally biased region" description="Basic and acidic residues" evidence="9">
    <location>
        <begin position="1"/>
        <end position="17"/>
    </location>
</feature>
<dbReference type="PRINTS" id="PR00783">
    <property type="entry name" value="MINTRINSICP"/>
</dbReference>
<comment type="similarity">
    <text evidence="2 8">Belongs to the MIP/aquaporin (TC 1.A.8) family.</text>
</comment>
<dbReference type="Gene3D" id="1.20.1080.10">
    <property type="entry name" value="Glycerol uptake facilitator protein"/>
    <property type="match status" value="1"/>
</dbReference>
<evidence type="ECO:0000256" key="4">
    <source>
        <dbReference type="ARBA" id="ARBA00022692"/>
    </source>
</evidence>
<evidence type="ECO:0000256" key="5">
    <source>
        <dbReference type="ARBA" id="ARBA00022737"/>
    </source>
</evidence>
<keyword evidence="12" id="KW-1185">Reference proteome</keyword>
<feature type="transmembrane region" description="Helical" evidence="10">
    <location>
        <begin position="181"/>
        <end position="201"/>
    </location>
</feature>
<evidence type="ECO:0000256" key="7">
    <source>
        <dbReference type="ARBA" id="ARBA00023136"/>
    </source>
</evidence>
<feature type="transmembrane region" description="Helical" evidence="10">
    <location>
        <begin position="147"/>
        <end position="169"/>
    </location>
</feature>
<accession>A0A9W9IM17</accession>
<reference evidence="11" key="2">
    <citation type="journal article" date="2023" name="IMA Fungus">
        <title>Comparative genomic study of the Penicillium genus elucidates a diverse pangenome and 15 lateral gene transfer events.</title>
        <authorList>
            <person name="Petersen C."/>
            <person name="Sorensen T."/>
            <person name="Nielsen M.R."/>
            <person name="Sondergaard T.E."/>
            <person name="Sorensen J.L."/>
            <person name="Fitzpatrick D.A."/>
            <person name="Frisvad J.C."/>
            <person name="Nielsen K.L."/>
        </authorList>
    </citation>
    <scope>NUCLEOTIDE SEQUENCE</scope>
    <source>
        <strain evidence="11">IBT 21917</strain>
    </source>
</reference>
<keyword evidence="4 8" id="KW-0812">Transmembrane</keyword>
<evidence type="ECO:0000256" key="8">
    <source>
        <dbReference type="RuleBase" id="RU000477"/>
    </source>
</evidence>
<sequence length="436" mass="46918">MASAKDRSRDGAVRDGYEAAGSTQEDGSKNEGAGTNPTFSLAGPGAQNPASNAYIGEDYRLYNPQYGQENENPTWSLAGPLPHIVRPGMQHGALPEDRKEDREAMRQNGEDPAAIEKQQSSKSQSKEADDGFFNTWTRIRHYLREPLAEWLGVTVAMLIGLCATLSNFTSSGQAGTYTSQSVAWGFGFMVAIYITGGISGGHLNPAFSIALSVFRGFPARKCVIYIAAQLLGAITAGGIAYAIYHDAILEIVATTKLPQNTSVAAQAMITMPKPFVHPATAFFTEFLGSAILFAAIVALGDDTNAPPGAGMQAFVLGILISVVILALGYNTGGCFNCARDFGPRLVAVMAGWGGHLFRDMHAWWIWGPWCADISGALFGALIYDMAIFTGGESPVNYPPRRRKRALRVRGANLRKKLGLGRKKVKDLEKSTESSRR</sequence>
<dbReference type="InterPro" id="IPR000425">
    <property type="entry name" value="MIP"/>
</dbReference>
<evidence type="ECO:0000256" key="1">
    <source>
        <dbReference type="ARBA" id="ARBA00004141"/>
    </source>
</evidence>
<evidence type="ECO:0008006" key="13">
    <source>
        <dbReference type="Google" id="ProtNLM"/>
    </source>
</evidence>
<dbReference type="InterPro" id="IPR023271">
    <property type="entry name" value="Aquaporin-like"/>
</dbReference>
<dbReference type="InterPro" id="IPR022357">
    <property type="entry name" value="MIP_CS"/>
</dbReference>
<comment type="caution">
    <text evidence="11">The sequence shown here is derived from an EMBL/GenBank/DDBJ whole genome shotgun (WGS) entry which is preliminary data.</text>
</comment>
<dbReference type="FunFam" id="1.20.1080.10:FF:000022">
    <property type="entry name" value="MIP aquaporin"/>
    <property type="match status" value="1"/>
</dbReference>
<keyword evidence="7 10" id="KW-0472">Membrane</keyword>
<evidence type="ECO:0000256" key="10">
    <source>
        <dbReference type="SAM" id="Phobius"/>
    </source>
</evidence>
<dbReference type="Pfam" id="PF00230">
    <property type="entry name" value="MIP"/>
    <property type="match status" value="1"/>
</dbReference>
<feature type="compositionally biased region" description="Polar residues" evidence="9">
    <location>
        <begin position="65"/>
        <end position="75"/>
    </location>
</feature>
<dbReference type="GO" id="GO:0015250">
    <property type="term" value="F:water channel activity"/>
    <property type="evidence" value="ECO:0007669"/>
    <property type="project" value="TreeGrafter"/>
</dbReference>
<protein>
    <recommendedName>
        <fullName evidence="13">Aquaporin</fullName>
    </recommendedName>
</protein>
<organism evidence="11 12">
    <name type="scientific">Penicillium capsulatum</name>
    <dbReference type="NCBI Taxonomy" id="69766"/>
    <lineage>
        <taxon>Eukaryota</taxon>
        <taxon>Fungi</taxon>
        <taxon>Dikarya</taxon>
        <taxon>Ascomycota</taxon>
        <taxon>Pezizomycotina</taxon>
        <taxon>Eurotiomycetes</taxon>
        <taxon>Eurotiomycetidae</taxon>
        <taxon>Eurotiales</taxon>
        <taxon>Aspergillaceae</taxon>
        <taxon>Penicillium</taxon>
    </lineage>
</organism>
<dbReference type="GO" id="GO:0015254">
    <property type="term" value="F:glycerol channel activity"/>
    <property type="evidence" value="ECO:0007669"/>
    <property type="project" value="TreeGrafter"/>
</dbReference>
<dbReference type="PROSITE" id="PS00221">
    <property type="entry name" value="MIP"/>
    <property type="match status" value="1"/>
</dbReference>
<comment type="subcellular location">
    <subcellularLocation>
        <location evidence="1">Membrane</location>
        <topology evidence="1">Multi-pass membrane protein</topology>
    </subcellularLocation>
</comment>
<dbReference type="AlphaFoldDB" id="A0A9W9IM17"/>
<name>A0A9W9IM17_9EURO</name>
<dbReference type="CDD" id="cd00333">
    <property type="entry name" value="MIP"/>
    <property type="match status" value="1"/>
</dbReference>
<keyword evidence="5" id="KW-0677">Repeat</keyword>
<dbReference type="Proteomes" id="UP001146351">
    <property type="component" value="Unassembled WGS sequence"/>
</dbReference>
<evidence type="ECO:0000256" key="6">
    <source>
        <dbReference type="ARBA" id="ARBA00022989"/>
    </source>
</evidence>
<dbReference type="EMBL" id="JAPQKO010000002">
    <property type="protein sequence ID" value="KAJ5180252.1"/>
    <property type="molecule type" value="Genomic_DNA"/>
</dbReference>
<dbReference type="PANTHER" id="PTHR43829">
    <property type="entry name" value="AQUAPORIN OR AQUAGLYCEROPORIN RELATED"/>
    <property type="match status" value="1"/>
</dbReference>
<proteinExistence type="inferred from homology"/>
<evidence type="ECO:0000313" key="12">
    <source>
        <dbReference type="Proteomes" id="UP001146351"/>
    </source>
</evidence>
<dbReference type="GO" id="GO:0005886">
    <property type="term" value="C:plasma membrane"/>
    <property type="evidence" value="ECO:0007669"/>
    <property type="project" value="TreeGrafter"/>
</dbReference>
<keyword evidence="6 10" id="KW-1133">Transmembrane helix</keyword>
<gene>
    <name evidence="11" type="ORF">N7492_003462</name>
</gene>
<feature type="region of interest" description="Disordered" evidence="9">
    <location>
        <begin position="64"/>
        <end position="128"/>
    </location>
</feature>
<feature type="transmembrane region" description="Helical" evidence="10">
    <location>
        <begin position="222"/>
        <end position="244"/>
    </location>
</feature>
<feature type="compositionally biased region" description="Basic and acidic residues" evidence="9">
    <location>
        <begin position="94"/>
        <end position="109"/>
    </location>
</feature>